<protein>
    <submittedName>
        <fullName evidence="1">Uncharacterized protein</fullName>
    </submittedName>
</protein>
<dbReference type="Proteomes" id="UP000006253">
    <property type="component" value="Unassembled WGS sequence"/>
</dbReference>
<organism evidence="1 2">
    <name type="scientific">Leptospira kirschneri str. H1</name>
    <dbReference type="NCBI Taxonomy" id="1049966"/>
    <lineage>
        <taxon>Bacteria</taxon>
        <taxon>Pseudomonadati</taxon>
        <taxon>Spirochaetota</taxon>
        <taxon>Spirochaetia</taxon>
        <taxon>Leptospirales</taxon>
        <taxon>Leptospiraceae</taxon>
        <taxon>Leptospira</taxon>
    </lineage>
</organism>
<dbReference type="AlphaFoldDB" id="A0A0E2AZY0"/>
<name>A0A0E2AZY0_9LEPT</name>
<proteinExistence type="predicted"/>
<evidence type="ECO:0000313" key="2">
    <source>
        <dbReference type="Proteomes" id="UP000006253"/>
    </source>
</evidence>
<sequence>MVSENKENETTKHRIDENILKDLDFIWPSPGKLTTKRKFF</sequence>
<dbReference type="EMBL" id="AHMY02000054">
    <property type="protein sequence ID" value="EKO14534.1"/>
    <property type="molecule type" value="Genomic_DNA"/>
</dbReference>
<accession>A0A0E2AZY0</accession>
<gene>
    <name evidence="1" type="ORF">LEP1GSC081_3811</name>
</gene>
<comment type="caution">
    <text evidence="1">The sequence shown here is derived from an EMBL/GenBank/DDBJ whole genome shotgun (WGS) entry which is preliminary data.</text>
</comment>
<reference evidence="1 2" key="1">
    <citation type="submission" date="2012-10" db="EMBL/GenBank/DDBJ databases">
        <authorList>
            <person name="Harkins D.M."/>
            <person name="Durkin A.S."/>
            <person name="Brinkac L.M."/>
            <person name="Selengut J.D."/>
            <person name="Sanka R."/>
            <person name="DePew J."/>
            <person name="Purushe J."/>
            <person name="Peacock S.J."/>
            <person name="Thaipadungpanit J."/>
            <person name="Wuthiekanun V.W."/>
            <person name="Day N.P."/>
            <person name="Vinetz J.M."/>
            <person name="Sutton G.G."/>
            <person name="Nelson W.C."/>
            <person name="Fouts D.E."/>
        </authorList>
    </citation>
    <scope>NUCLEOTIDE SEQUENCE [LARGE SCALE GENOMIC DNA]</scope>
    <source>
        <strain evidence="1 2">H1</strain>
    </source>
</reference>
<evidence type="ECO:0000313" key="1">
    <source>
        <dbReference type="EMBL" id="EKO14534.1"/>
    </source>
</evidence>